<reference evidence="1 2" key="1">
    <citation type="submission" date="2018-06" db="EMBL/GenBank/DDBJ databases">
        <authorList>
            <consortium name="Pathogen Informatics"/>
            <person name="Doyle S."/>
        </authorList>
    </citation>
    <scope>NUCLEOTIDE SEQUENCE [LARGE SCALE GENOMIC DNA]</scope>
    <source>
        <strain evidence="1 2">NCTC11388</strain>
    </source>
</reference>
<dbReference type="PROSITE" id="PS51257">
    <property type="entry name" value="PROKAR_LIPOPROTEIN"/>
    <property type="match status" value="1"/>
</dbReference>
<name>A0A380CWX1_SPHSI</name>
<evidence type="ECO:0000313" key="1">
    <source>
        <dbReference type="EMBL" id="SUJ30510.1"/>
    </source>
</evidence>
<organism evidence="1 2">
    <name type="scientific">Sphingobacterium spiritivorum</name>
    <name type="common">Flavobacterium spiritivorum</name>
    <dbReference type="NCBI Taxonomy" id="258"/>
    <lineage>
        <taxon>Bacteria</taxon>
        <taxon>Pseudomonadati</taxon>
        <taxon>Bacteroidota</taxon>
        <taxon>Sphingobacteriia</taxon>
        <taxon>Sphingobacteriales</taxon>
        <taxon>Sphingobacteriaceae</taxon>
        <taxon>Sphingobacterium</taxon>
    </lineage>
</organism>
<evidence type="ECO:0000313" key="2">
    <source>
        <dbReference type="Proteomes" id="UP000254893"/>
    </source>
</evidence>
<evidence type="ECO:0008006" key="3">
    <source>
        <dbReference type="Google" id="ProtNLM"/>
    </source>
</evidence>
<protein>
    <recommendedName>
        <fullName evidence="3">DUF4377 domain-containing protein</fullName>
    </recommendedName>
</protein>
<dbReference type="EMBL" id="UGYW01000002">
    <property type="protein sequence ID" value="SUJ30510.1"/>
    <property type="molecule type" value="Genomic_DNA"/>
</dbReference>
<dbReference type="AlphaFoldDB" id="A0A380CWX1"/>
<proteinExistence type="predicted"/>
<sequence length="208" mass="24008">MKNLLFALGAILLLLSCKKEEVYSPWKFKNGQVVELQVSHKYASTDNQLLLLPGKEPVDIPLYDFREREPGYTYKIKAKMVGLKEPPSDGSSYYFEFMKVLNKEKYNGNETFNIPLIRSFIPGGPNIEIRKKDGKYYFEGEKLILKPLNTEAAGELDILWQEQVDLEAQWKANQNAVPKWHMVTARVKHDPENFGKAYIVEKLTFTTL</sequence>
<accession>A0A380CWX1</accession>
<gene>
    <name evidence="1" type="ORF">NCTC11388_04766</name>
</gene>
<dbReference type="Proteomes" id="UP000254893">
    <property type="component" value="Unassembled WGS sequence"/>
</dbReference>
<dbReference type="RefSeq" id="WP_115171871.1">
    <property type="nucleotide sequence ID" value="NZ_UGYW01000002.1"/>
</dbReference>